<keyword evidence="2" id="KW-1185">Reference proteome</keyword>
<comment type="caution">
    <text evidence="1">The sequence shown here is derived from an EMBL/GenBank/DDBJ whole genome shotgun (WGS) entry which is preliminary data.</text>
</comment>
<evidence type="ECO:0000313" key="1">
    <source>
        <dbReference type="EMBL" id="EFB34473.1"/>
    </source>
</evidence>
<dbReference type="HOGENOM" id="CLU_2466426_0_0_10"/>
<dbReference type="EMBL" id="ACBX02000036">
    <property type="protein sequence ID" value="EFB34473.1"/>
    <property type="molecule type" value="Genomic_DNA"/>
</dbReference>
<gene>
    <name evidence="1" type="ORF">PREVCOP_06046</name>
</gene>
<dbReference type="Proteomes" id="UP000004477">
    <property type="component" value="Unassembled WGS sequence"/>
</dbReference>
<reference evidence="1" key="1">
    <citation type="submission" date="2009-11" db="EMBL/GenBank/DDBJ databases">
        <authorList>
            <person name="Weinstock G."/>
            <person name="Sodergren E."/>
            <person name="Clifton S."/>
            <person name="Fulton L."/>
            <person name="Fulton B."/>
            <person name="Courtney L."/>
            <person name="Fronick C."/>
            <person name="Harrison M."/>
            <person name="Strong C."/>
            <person name="Farmer C."/>
            <person name="Delahaunty K."/>
            <person name="Markovic C."/>
            <person name="Hall O."/>
            <person name="Minx P."/>
            <person name="Tomlinson C."/>
            <person name="Mitreva M."/>
            <person name="Nelson J."/>
            <person name="Hou S."/>
            <person name="Wollam A."/>
            <person name="Pepin K.H."/>
            <person name="Johnson M."/>
            <person name="Bhonagiri V."/>
            <person name="Nash W.E."/>
            <person name="Warren W."/>
            <person name="Chinwalla A."/>
            <person name="Mardis E.R."/>
            <person name="Wilson R.K."/>
        </authorList>
    </citation>
    <scope>NUCLEOTIDE SEQUENCE [LARGE SCALE GENOMIC DNA]</scope>
    <source>
        <strain evidence="1">DSM 18205</strain>
    </source>
</reference>
<evidence type="ECO:0000313" key="2">
    <source>
        <dbReference type="Proteomes" id="UP000004477"/>
    </source>
</evidence>
<organism evidence="1 2">
    <name type="scientific">Segatella copri DSM 18205</name>
    <dbReference type="NCBI Taxonomy" id="537011"/>
    <lineage>
        <taxon>Bacteria</taxon>
        <taxon>Pseudomonadati</taxon>
        <taxon>Bacteroidota</taxon>
        <taxon>Bacteroidia</taxon>
        <taxon>Bacteroidales</taxon>
        <taxon>Prevotellaceae</taxon>
        <taxon>Segatella</taxon>
    </lineage>
</organism>
<name>D1PFN8_9BACT</name>
<dbReference type="PaxDb" id="537011-PREVCOP_06046"/>
<protein>
    <submittedName>
        <fullName evidence="1">Uncharacterized protein</fullName>
    </submittedName>
</protein>
<accession>D1PFN8</accession>
<dbReference type="STRING" id="537011.PREVCOP_06046"/>
<proteinExistence type="predicted"/>
<sequence>MFLTTTLYFIHAYACLHVRAHTRKRINNIVLIFQDRKEIRIQLEKYYPENISIKEEYYYTKKNIIEEKGETQKNILPIKKNIVPLHTF</sequence>
<dbReference type="AlphaFoldDB" id="D1PFN8"/>